<sequence length="86" mass="8922">MKAWANIAAVGLFVSLNIAASAAYADVNGTAPNTNSFAHADIEKVITIVPSDGCGIVDVRMTYLDSHGVQNNLDYTKFASCGNDGG</sequence>
<proteinExistence type="predicted"/>
<protein>
    <submittedName>
        <fullName evidence="2">DUF2790 domain-containing protein</fullName>
    </submittedName>
</protein>
<dbReference type="RefSeq" id="WP_237253707.1">
    <property type="nucleotide sequence ID" value="NZ_JAKJXH010000021.1"/>
</dbReference>
<reference evidence="2" key="1">
    <citation type="submission" date="2022-01" db="EMBL/GenBank/DDBJ databases">
        <title>Pseudomonas sp. nov. isolated from Antarctic regolith.</title>
        <authorList>
            <person name="Novakova D."/>
            <person name="Sedlar K."/>
        </authorList>
    </citation>
    <scope>NUCLEOTIDE SEQUENCE</scope>
    <source>
        <strain evidence="2">P2647</strain>
    </source>
</reference>
<evidence type="ECO:0000256" key="1">
    <source>
        <dbReference type="SAM" id="SignalP"/>
    </source>
</evidence>
<dbReference type="Pfam" id="PF10976">
    <property type="entry name" value="DUF2790"/>
    <property type="match status" value="1"/>
</dbReference>
<evidence type="ECO:0000313" key="2">
    <source>
        <dbReference type="EMBL" id="MCF7544271.1"/>
    </source>
</evidence>
<organism evidence="2 3">
    <name type="scientific">Pseudomonas petrae</name>
    <dbReference type="NCBI Taxonomy" id="2912190"/>
    <lineage>
        <taxon>Bacteria</taxon>
        <taxon>Pseudomonadati</taxon>
        <taxon>Pseudomonadota</taxon>
        <taxon>Gammaproteobacteria</taxon>
        <taxon>Pseudomonadales</taxon>
        <taxon>Pseudomonadaceae</taxon>
        <taxon>Pseudomonas</taxon>
    </lineage>
</organism>
<dbReference type="EMBL" id="JAKJXH010000021">
    <property type="protein sequence ID" value="MCF7544271.1"/>
    <property type="molecule type" value="Genomic_DNA"/>
</dbReference>
<accession>A0ABS9I9W5</accession>
<feature type="chain" id="PRO_5045877186" evidence="1">
    <location>
        <begin position="26"/>
        <end position="86"/>
    </location>
</feature>
<dbReference type="InterPro" id="IPR021245">
    <property type="entry name" value="DUF2790"/>
</dbReference>
<keyword evidence="1" id="KW-0732">Signal</keyword>
<dbReference type="Gene3D" id="2.30.140.50">
    <property type="entry name" value="Protein of unknown function DUF2790"/>
    <property type="match status" value="1"/>
</dbReference>
<keyword evidence="3" id="KW-1185">Reference proteome</keyword>
<comment type="caution">
    <text evidence="2">The sequence shown here is derived from an EMBL/GenBank/DDBJ whole genome shotgun (WGS) entry which is preliminary data.</text>
</comment>
<dbReference type="Proteomes" id="UP001162905">
    <property type="component" value="Unassembled WGS sequence"/>
</dbReference>
<evidence type="ECO:0000313" key="3">
    <source>
        <dbReference type="Proteomes" id="UP001162905"/>
    </source>
</evidence>
<gene>
    <name evidence="2" type="ORF">L4G47_18910</name>
</gene>
<name>A0ABS9I9W5_9PSED</name>
<feature type="signal peptide" evidence="1">
    <location>
        <begin position="1"/>
        <end position="25"/>
    </location>
</feature>